<keyword evidence="1" id="KW-0456">Lyase</keyword>
<name>A0AAN1RSV3_9BORD</name>
<accession>A0AAN1RSV3</accession>
<protein>
    <submittedName>
        <fullName evidence="1">Phosphonate C-P lyase system protein PhnH</fullName>
    </submittedName>
</protein>
<dbReference type="GO" id="GO:0016829">
    <property type="term" value="F:lyase activity"/>
    <property type="evidence" value="ECO:0007669"/>
    <property type="project" value="UniProtKB-KW"/>
</dbReference>
<evidence type="ECO:0000313" key="1">
    <source>
        <dbReference type="EMBL" id="AZW15394.1"/>
    </source>
</evidence>
<sequence length="198" mass="20645">MNTTTVLPLAGFSAPVDEAQASFRQALDALAQPGRVTAMTGSQELPPGLGRAMTGLLLTLADADTPVWLPPGVHPSVAAYLRFHCGCPLTGEAALAAFVAVPAGHAAPELSQLAQGDPAYPDRSATLILEVAGLAQAPGVNLAGPGIPGRRQLAVQGLPEGFWAEWKRNHQRFPLGVDVFFTQAERLSGLPRSTIVEP</sequence>
<reference evidence="2" key="1">
    <citation type="submission" date="2017-10" db="EMBL/GenBank/DDBJ databases">
        <title>Whole genome sequencing of various Bordetella species.</title>
        <authorList>
            <person name="Weigand M.R."/>
            <person name="Loparev V."/>
            <person name="Peng Y."/>
            <person name="Bowden K.E."/>
            <person name="Tondella M.L."/>
            <person name="Williams M.M."/>
        </authorList>
    </citation>
    <scope>NUCLEOTIDE SEQUENCE [LARGE SCALE GENOMIC DNA]</scope>
    <source>
        <strain evidence="2">H720</strain>
    </source>
</reference>
<dbReference type="PIRSF" id="PIRSF020680">
    <property type="entry name" value="PhnH"/>
    <property type="match status" value="1"/>
</dbReference>
<dbReference type="EMBL" id="CP024172">
    <property type="protein sequence ID" value="AZW15394.1"/>
    <property type="molecule type" value="Genomic_DNA"/>
</dbReference>
<dbReference type="InterPro" id="IPR008772">
    <property type="entry name" value="Phosphonate_metab_PhnH"/>
</dbReference>
<dbReference type="Gene3D" id="3.40.50.11310">
    <property type="entry name" value="Bacterial phosphonate metabolism protein PhnH"/>
    <property type="match status" value="1"/>
</dbReference>
<gene>
    <name evidence="1" type="ORF">CS347_00570</name>
</gene>
<evidence type="ECO:0000313" key="2">
    <source>
        <dbReference type="Proteomes" id="UP000282741"/>
    </source>
</evidence>
<proteinExistence type="predicted"/>
<dbReference type="RefSeq" id="WP_032962186.1">
    <property type="nucleotide sequence ID" value="NZ_CP012077.1"/>
</dbReference>
<organism evidence="1 2">
    <name type="scientific">Bordetella hinzii</name>
    <dbReference type="NCBI Taxonomy" id="103855"/>
    <lineage>
        <taxon>Bacteria</taxon>
        <taxon>Pseudomonadati</taxon>
        <taxon>Pseudomonadota</taxon>
        <taxon>Betaproteobacteria</taxon>
        <taxon>Burkholderiales</taxon>
        <taxon>Alcaligenaceae</taxon>
        <taxon>Bordetella</taxon>
    </lineage>
</organism>
<dbReference type="SUPFAM" id="SSF159709">
    <property type="entry name" value="PhnH-like"/>
    <property type="match status" value="1"/>
</dbReference>
<dbReference type="AlphaFoldDB" id="A0AAN1RSV3"/>
<dbReference type="InterPro" id="IPR038058">
    <property type="entry name" value="PhnH-like_sp"/>
</dbReference>
<dbReference type="NCBIfam" id="TIGR03292">
    <property type="entry name" value="PhnH_redo"/>
    <property type="match status" value="1"/>
</dbReference>
<dbReference type="GO" id="GO:0019634">
    <property type="term" value="P:organic phosphonate metabolic process"/>
    <property type="evidence" value="ECO:0007669"/>
    <property type="project" value="InterPro"/>
</dbReference>
<dbReference type="Pfam" id="PF05845">
    <property type="entry name" value="PhnH"/>
    <property type="match status" value="1"/>
</dbReference>
<dbReference type="Proteomes" id="UP000282741">
    <property type="component" value="Chromosome"/>
</dbReference>